<dbReference type="Proteomes" id="UP000001861">
    <property type="component" value="Unassembled WGS sequence"/>
</dbReference>
<evidence type="ECO:0000313" key="3">
    <source>
        <dbReference type="Proteomes" id="UP000001861"/>
    </source>
</evidence>
<dbReference type="InParanoid" id="A8P309"/>
<accession>A8P309</accession>
<proteinExistence type="predicted"/>
<dbReference type="KEGG" id="cci:CC1G_09070"/>
<organism evidence="2 3">
    <name type="scientific">Coprinopsis cinerea (strain Okayama-7 / 130 / ATCC MYA-4618 / FGSC 9003)</name>
    <name type="common">Inky cap fungus</name>
    <name type="synonym">Hormographiella aspergillata</name>
    <dbReference type="NCBI Taxonomy" id="240176"/>
    <lineage>
        <taxon>Eukaryota</taxon>
        <taxon>Fungi</taxon>
        <taxon>Dikarya</taxon>
        <taxon>Basidiomycota</taxon>
        <taxon>Agaricomycotina</taxon>
        <taxon>Agaricomycetes</taxon>
        <taxon>Agaricomycetidae</taxon>
        <taxon>Agaricales</taxon>
        <taxon>Agaricineae</taxon>
        <taxon>Psathyrellaceae</taxon>
        <taxon>Coprinopsis</taxon>
    </lineage>
</organism>
<dbReference type="GeneID" id="6015028"/>
<name>A8P309_COPC7</name>
<reference evidence="2 3" key="1">
    <citation type="journal article" date="2010" name="Proc. Natl. Acad. Sci. U.S.A.">
        <title>Insights into evolution of multicellular fungi from the assembled chromosomes of the mushroom Coprinopsis cinerea (Coprinus cinereus).</title>
        <authorList>
            <person name="Stajich J.E."/>
            <person name="Wilke S.K."/>
            <person name="Ahren D."/>
            <person name="Au C.H."/>
            <person name="Birren B.W."/>
            <person name="Borodovsky M."/>
            <person name="Burns C."/>
            <person name="Canback B."/>
            <person name="Casselton L.A."/>
            <person name="Cheng C.K."/>
            <person name="Deng J."/>
            <person name="Dietrich F.S."/>
            <person name="Fargo D.C."/>
            <person name="Farman M.L."/>
            <person name="Gathman A.C."/>
            <person name="Goldberg J."/>
            <person name="Guigo R."/>
            <person name="Hoegger P.J."/>
            <person name="Hooker J.B."/>
            <person name="Huggins A."/>
            <person name="James T.Y."/>
            <person name="Kamada T."/>
            <person name="Kilaru S."/>
            <person name="Kodira C."/>
            <person name="Kues U."/>
            <person name="Kupfer D."/>
            <person name="Kwan H.S."/>
            <person name="Lomsadze A."/>
            <person name="Li W."/>
            <person name="Lilly W.W."/>
            <person name="Ma L.J."/>
            <person name="Mackey A.J."/>
            <person name="Manning G."/>
            <person name="Martin F."/>
            <person name="Muraguchi H."/>
            <person name="Natvig D.O."/>
            <person name="Palmerini H."/>
            <person name="Ramesh M.A."/>
            <person name="Rehmeyer C.J."/>
            <person name="Roe B.A."/>
            <person name="Shenoy N."/>
            <person name="Stanke M."/>
            <person name="Ter-Hovhannisyan V."/>
            <person name="Tunlid A."/>
            <person name="Velagapudi R."/>
            <person name="Vision T.J."/>
            <person name="Zeng Q."/>
            <person name="Zolan M.E."/>
            <person name="Pukkila P.J."/>
        </authorList>
    </citation>
    <scope>NUCLEOTIDE SEQUENCE [LARGE SCALE GENOMIC DNA]</scope>
    <source>
        <strain evidence="3">Okayama-7 / 130 / ATCC MYA-4618 / FGSC 9003</strain>
    </source>
</reference>
<protein>
    <submittedName>
        <fullName evidence="2">Uncharacterized protein</fullName>
    </submittedName>
</protein>
<dbReference type="AlphaFoldDB" id="A8P309"/>
<feature type="compositionally biased region" description="Low complexity" evidence="1">
    <location>
        <begin position="69"/>
        <end position="88"/>
    </location>
</feature>
<dbReference type="EMBL" id="AACS02000004">
    <property type="protein sequence ID" value="EAU83376.1"/>
    <property type="molecule type" value="Genomic_DNA"/>
</dbReference>
<dbReference type="RefSeq" id="XP_001838442.1">
    <property type="nucleotide sequence ID" value="XM_001838390.1"/>
</dbReference>
<feature type="region of interest" description="Disordered" evidence="1">
    <location>
        <begin position="28"/>
        <end position="112"/>
    </location>
</feature>
<gene>
    <name evidence="2" type="ORF">CC1G_09070</name>
</gene>
<feature type="compositionally biased region" description="Basic and acidic residues" evidence="1">
    <location>
        <begin position="178"/>
        <end position="190"/>
    </location>
</feature>
<sequence>MGSARSGYGYDDGILGFVSWFPLELELDDGGGVEEAEDGGVEPSEDDEDDVDDAEDEDDEDEDGEDDSPPSSTTSSLSLLLFPGFTLPPSFPPPPPSSPPSPSPSPSSPVFELTHLGCDRTCVAANAPPERYRRGVDVDVEDAVSCVLRADAVHNGVGVENSLLVLASSDMASANPSEGKREREEREEKRVAVYSSLAGVVDKTDARVEEDTETVTPEKSTLAGV</sequence>
<dbReference type="VEuPathDB" id="FungiDB:CC1G_09070"/>
<evidence type="ECO:0000256" key="1">
    <source>
        <dbReference type="SAM" id="MobiDB-lite"/>
    </source>
</evidence>
<keyword evidence="3" id="KW-1185">Reference proteome</keyword>
<feature type="compositionally biased region" description="Acidic residues" evidence="1">
    <location>
        <begin position="28"/>
        <end position="68"/>
    </location>
</feature>
<feature type="region of interest" description="Disordered" evidence="1">
    <location>
        <begin position="206"/>
        <end position="225"/>
    </location>
</feature>
<feature type="region of interest" description="Disordered" evidence="1">
    <location>
        <begin position="170"/>
        <end position="190"/>
    </location>
</feature>
<evidence type="ECO:0000313" key="2">
    <source>
        <dbReference type="EMBL" id="EAU83376.1"/>
    </source>
</evidence>
<comment type="caution">
    <text evidence="2">The sequence shown here is derived from an EMBL/GenBank/DDBJ whole genome shotgun (WGS) entry which is preliminary data.</text>
</comment>
<feature type="compositionally biased region" description="Pro residues" evidence="1">
    <location>
        <begin position="89"/>
        <end position="107"/>
    </location>
</feature>